<dbReference type="InterPro" id="IPR008183">
    <property type="entry name" value="Aldose_1/G6P_1-epimerase"/>
</dbReference>
<evidence type="ECO:0000256" key="2">
    <source>
        <dbReference type="ARBA" id="ARBA00006206"/>
    </source>
</evidence>
<evidence type="ECO:0000256" key="3">
    <source>
        <dbReference type="ARBA" id="ARBA00023235"/>
    </source>
</evidence>
<keyword evidence="7" id="KW-1185">Reference proteome</keyword>
<reference evidence="6 7" key="1">
    <citation type="journal article" date="2023" name="Environ Microbiome">
        <title>A coral-associated actinobacterium mitigates coral bleaching under heat stress.</title>
        <authorList>
            <person name="Li J."/>
            <person name="Zou Y."/>
            <person name="Li Q."/>
            <person name="Zhang J."/>
            <person name="Bourne D.G."/>
            <person name="Lyu Y."/>
            <person name="Liu C."/>
            <person name="Zhang S."/>
        </authorList>
    </citation>
    <scope>NUCLEOTIDE SEQUENCE [LARGE SCALE GENOMIC DNA]</scope>
    <source>
        <strain evidence="6 7">SCSIO 13291</strain>
    </source>
</reference>
<dbReference type="Gene3D" id="2.70.98.10">
    <property type="match status" value="1"/>
</dbReference>
<keyword evidence="3 5" id="KW-0413">Isomerase</keyword>
<dbReference type="Proteomes" id="UP001434337">
    <property type="component" value="Chromosome"/>
</dbReference>
<evidence type="ECO:0000256" key="5">
    <source>
        <dbReference type="PIRNR" id="PIRNR005096"/>
    </source>
</evidence>
<dbReference type="EMBL" id="CP115965">
    <property type="protein sequence ID" value="WZW99867.1"/>
    <property type="molecule type" value="Genomic_DNA"/>
</dbReference>
<organism evidence="6 7">
    <name type="scientific">Propioniciclava soli</name>
    <dbReference type="NCBI Taxonomy" id="2775081"/>
    <lineage>
        <taxon>Bacteria</taxon>
        <taxon>Bacillati</taxon>
        <taxon>Actinomycetota</taxon>
        <taxon>Actinomycetes</taxon>
        <taxon>Propionibacteriales</taxon>
        <taxon>Propionibacteriaceae</taxon>
        <taxon>Propioniciclava</taxon>
    </lineage>
</organism>
<dbReference type="PANTHER" id="PTHR10091:SF0">
    <property type="entry name" value="GALACTOSE MUTAROTASE"/>
    <property type="match status" value="1"/>
</dbReference>
<dbReference type="InterPro" id="IPR014718">
    <property type="entry name" value="GH-type_carb-bd"/>
</dbReference>
<comment type="similarity">
    <text evidence="2 5">Belongs to the aldose epimerase family.</text>
</comment>
<dbReference type="PIRSF" id="PIRSF005096">
    <property type="entry name" value="GALM"/>
    <property type="match status" value="1"/>
</dbReference>
<sequence>MDHHILSNDLFTVEVRALGAALNRVVAHTDDGDVDLVLGHAEDAARAEGEFYLGELVGPTANRIEGGRFTLDGTDHAMAVNDRGNTLHGGPNGFSTKTWDITEATDDRVTLALEWSDAPGGLPGVLTTTVTYTLDGAELTHVITVTTTEVTLASPCSHPYVNLAGSGTILDQVLTVRAGRVLFTDETGIPTGDPQDVSGTPFDLRGGVRLGDAMAADHPQVRAVDGLDHAFVLDAPGLDGEPVAELADPASGRSLAIWTDQPSLQVFTGAGLQRCTAGLHRPYPDHAGVALETQQFPNAANRPDYPSIRLEPGQSYTSTTRWRLSL</sequence>
<accession>A0ABM9QE33</accession>
<dbReference type="EC" id="5.1.3.3" evidence="5"/>
<gene>
    <name evidence="6" type="ORF">PCC79_06665</name>
</gene>
<dbReference type="InterPro" id="IPR015443">
    <property type="entry name" value="Aldose_1-epimerase"/>
</dbReference>
<keyword evidence="4 5" id="KW-0119">Carbohydrate metabolism</keyword>
<dbReference type="SUPFAM" id="SSF74650">
    <property type="entry name" value="Galactose mutarotase-like"/>
    <property type="match status" value="1"/>
</dbReference>
<comment type="catalytic activity">
    <reaction evidence="5">
        <text>alpha-D-glucose = beta-D-glucose</text>
        <dbReference type="Rhea" id="RHEA:10264"/>
        <dbReference type="ChEBI" id="CHEBI:15903"/>
        <dbReference type="ChEBI" id="CHEBI:17925"/>
        <dbReference type="EC" id="5.1.3.3"/>
    </reaction>
</comment>
<protein>
    <recommendedName>
        <fullName evidence="5">Aldose 1-epimerase</fullName>
        <ecNumber evidence="5">5.1.3.3</ecNumber>
    </recommendedName>
</protein>
<evidence type="ECO:0000313" key="7">
    <source>
        <dbReference type="Proteomes" id="UP001434337"/>
    </source>
</evidence>
<name>A0ABM9QE33_9ACTN</name>
<dbReference type="PANTHER" id="PTHR10091">
    <property type="entry name" value="ALDOSE-1-EPIMERASE"/>
    <property type="match status" value="1"/>
</dbReference>
<dbReference type="InterPro" id="IPR047215">
    <property type="entry name" value="Galactose_mutarotase-like"/>
</dbReference>
<evidence type="ECO:0000256" key="4">
    <source>
        <dbReference type="ARBA" id="ARBA00023277"/>
    </source>
</evidence>
<comment type="pathway">
    <text evidence="1 5">Carbohydrate metabolism; hexose metabolism.</text>
</comment>
<dbReference type="Pfam" id="PF01263">
    <property type="entry name" value="Aldose_epim"/>
    <property type="match status" value="1"/>
</dbReference>
<dbReference type="RefSeq" id="WP_342373353.1">
    <property type="nucleotide sequence ID" value="NZ_CP115965.1"/>
</dbReference>
<evidence type="ECO:0000313" key="6">
    <source>
        <dbReference type="EMBL" id="WZW99867.1"/>
    </source>
</evidence>
<dbReference type="InterPro" id="IPR011013">
    <property type="entry name" value="Gal_mutarotase_sf_dom"/>
</dbReference>
<proteinExistence type="inferred from homology"/>
<evidence type="ECO:0000256" key="1">
    <source>
        <dbReference type="ARBA" id="ARBA00005028"/>
    </source>
</evidence>
<dbReference type="CDD" id="cd09019">
    <property type="entry name" value="galactose_mutarotase_like"/>
    <property type="match status" value="1"/>
</dbReference>